<evidence type="ECO:0000256" key="7">
    <source>
        <dbReference type="ARBA" id="ARBA00022737"/>
    </source>
</evidence>
<evidence type="ECO:0000256" key="1">
    <source>
        <dbReference type="ARBA" id="ARBA00005077"/>
    </source>
</evidence>
<evidence type="ECO:0000259" key="16">
    <source>
        <dbReference type="PROSITE" id="PS51855"/>
    </source>
</evidence>
<evidence type="ECO:0000259" key="15">
    <source>
        <dbReference type="PROSITE" id="PS50975"/>
    </source>
</evidence>
<feature type="binding site" evidence="14">
    <location>
        <position position="242"/>
    </location>
    <ligand>
        <name>ATP</name>
        <dbReference type="ChEBI" id="CHEBI:30616"/>
        <label>1</label>
    </ligand>
</feature>
<feature type="domain" description="ATP-grasp" evidence="15">
    <location>
        <begin position="676"/>
        <end position="867"/>
    </location>
</feature>
<feature type="binding site" evidence="14">
    <location>
        <position position="784"/>
    </location>
    <ligand>
        <name>ATP</name>
        <dbReference type="ChEBI" id="CHEBI:30616"/>
        <label>2</label>
    </ligand>
</feature>
<dbReference type="InterPro" id="IPR036897">
    <property type="entry name" value="CarbamoylP_synth_lsu_oligo_sf"/>
</dbReference>
<dbReference type="EC" id="6.3.5.5" evidence="14"/>
<evidence type="ECO:0000256" key="6">
    <source>
        <dbReference type="ARBA" id="ARBA00022723"/>
    </source>
</evidence>
<feature type="binding site" evidence="14">
    <location>
        <position position="785"/>
    </location>
    <ligand>
        <name>ATP</name>
        <dbReference type="ChEBI" id="CHEBI:30616"/>
        <label>2</label>
    </ligand>
</feature>
<comment type="catalytic activity">
    <reaction evidence="14">
        <text>hydrogencarbonate + L-glutamine + 2 ATP + H2O = carbamoyl phosphate + L-glutamate + 2 ADP + phosphate + 2 H(+)</text>
        <dbReference type="Rhea" id="RHEA:18633"/>
        <dbReference type="ChEBI" id="CHEBI:15377"/>
        <dbReference type="ChEBI" id="CHEBI:15378"/>
        <dbReference type="ChEBI" id="CHEBI:17544"/>
        <dbReference type="ChEBI" id="CHEBI:29985"/>
        <dbReference type="ChEBI" id="CHEBI:30616"/>
        <dbReference type="ChEBI" id="CHEBI:43474"/>
        <dbReference type="ChEBI" id="CHEBI:58228"/>
        <dbReference type="ChEBI" id="CHEBI:58359"/>
        <dbReference type="ChEBI" id="CHEBI:456216"/>
        <dbReference type="EC" id="6.3.5.5"/>
    </reaction>
</comment>
<feature type="binding site" evidence="14">
    <location>
        <position position="176"/>
    </location>
    <ligand>
        <name>ATP</name>
        <dbReference type="ChEBI" id="CHEBI:30616"/>
        <label>1</label>
    </ligand>
</feature>
<keyword evidence="11 14" id="KW-0665">Pyrimidine biosynthesis</keyword>
<evidence type="ECO:0000256" key="4">
    <source>
        <dbReference type="ARBA" id="ARBA00022598"/>
    </source>
</evidence>
<feature type="region of interest" description="Carboxyphosphate synthetic domain" evidence="14">
    <location>
        <begin position="1"/>
        <end position="402"/>
    </location>
</feature>
<evidence type="ECO:0000313" key="17">
    <source>
        <dbReference type="EMBL" id="WAE75141.1"/>
    </source>
</evidence>
<dbReference type="NCBIfam" id="TIGR01369">
    <property type="entry name" value="CPSaseII_lrg"/>
    <property type="match status" value="1"/>
</dbReference>
<dbReference type="Gene3D" id="3.30.1490.20">
    <property type="entry name" value="ATP-grasp fold, A domain"/>
    <property type="match status" value="1"/>
</dbReference>
<dbReference type="PROSITE" id="PS50975">
    <property type="entry name" value="ATP_GRASP"/>
    <property type="match status" value="2"/>
</dbReference>
<evidence type="ECO:0000256" key="2">
    <source>
        <dbReference type="ARBA" id="ARBA00009799"/>
    </source>
</evidence>
<keyword evidence="18" id="KW-1185">Reference proteome</keyword>
<comment type="caution">
    <text evidence="14">Lacks conserved residue(s) required for the propagation of feature annotation.</text>
</comment>
<feature type="region of interest" description="Allosteric domain" evidence="14">
    <location>
        <begin position="949"/>
        <end position="1100"/>
    </location>
</feature>
<dbReference type="Pfam" id="PF25596">
    <property type="entry name" value="CPSase_L_D1"/>
    <property type="match status" value="2"/>
</dbReference>
<feature type="binding site" evidence="14">
    <location>
        <position position="751"/>
    </location>
    <ligand>
        <name>ATP</name>
        <dbReference type="ChEBI" id="CHEBI:30616"/>
        <label>2</label>
    </ligand>
</feature>
<dbReference type="PROSITE" id="PS00867">
    <property type="entry name" value="CPSASE_2"/>
    <property type="match status" value="2"/>
</dbReference>
<feature type="binding site" evidence="14">
    <location>
        <position position="301"/>
    </location>
    <ligand>
        <name>Mg(2+)</name>
        <dbReference type="ChEBI" id="CHEBI:18420"/>
        <label>2</label>
    </ligand>
</feature>
<feature type="binding site" evidence="14">
    <location>
        <position position="299"/>
    </location>
    <ligand>
        <name>ATP</name>
        <dbReference type="ChEBI" id="CHEBI:30616"/>
        <label>1</label>
    </ligand>
</feature>
<dbReference type="Pfam" id="PF02142">
    <property type="entry name" value="MGS"/>
    <property type="match status" value="1"/>
</dbReference>
<dbReference type="EMBL" id="CP113264">
    <property type="protein sequence ID" value="WAE75141.1"/>
    <property type="molecule type" value="Genomic_DNA"/>
</dbReference>
<comment type="catalytic activity">
    <reaction evidence="13 14">
        <text>hydrogencarbonate + NH4(+) + 2 ATP = carbamoyl phosphate + 2 ADP + phosphate + 2 H(+)</text>
        <dbReference type="Rhea" id="RHEA:18029"/>
        <dbReference type="ChEBI" id="CHEBI:15378"/>
        <dbReference type="ChEBI" id="CHEBI:17544"/>
        <dbReference type="ChEBI" id="CHEBI:28938"/>
        <dbReference type="ChEBI" id="CHEBI:30616"/>
        <dbReference type="ChEBI" id="CHEBI:43474"/>
        <dbReference type="ChEBI" id="CHEBI:58228"/>
        <dbReference type="ChEBI" id="CHEBI:456216"/>
        <dbReference type="EC" id="6.3.4.16"/>
    </reaction>
</comment>
<feature type="binding site" evidence="14">
    <location>
        <position position="208"/>
    </location>
    <ligand>
        <name>ATP</name>
        <dbReference type="ChEBI" id="CHEBI:30616"/>
        <label>1</label>
    </ligand>
</feature>
<keyword evidence="4 14" id="KW-0436">Ligase</keyword>
<dbReference type="Gene3D" id="3.40.50.20">
    <property type="match status" value="2"/>
</dbReference>
<dbReference type="GO" id="GO:0004088">
    <property type="term" value="F:carbamoyl-phosphate synthase (glutamine-hydrolyzing) activity"/>
    <property type="evidence" value="ECO:0007669"/>
    <property type="project" value="UniProtKB-EC"/>
</dbReference>
<evidence type="ECO:0000256" key="9">
    <source>
        <dbReference type="ARBA" id="ARBA00022840"/>
    </source>
</evidence>
<feature type="binding site" evidence="14">
    <location>
        <position position="285"/>
    </location>
    <ligand>
        <name>Mn(2+)</name>
        <dbReference type="ChEBI" id="CHEBI:29035"/>
        <label>1</label>
    </ligand>
</feature>
<dbReference type="Gene3D" id="3.30.470.20">
    <property type="entry name" value="ATP-grasp fold, B domain"/>
    <property type="match status" value="2"/>
</dbReference>
<dbReference type="SMART" id="SM01096">
    <property type="entry name" value="CPSase_L_D3"/>
    <property type="match status" value="1"/>
</dbReference>
<feature type="binding site" evidence="14">
    <location>
        <position position="712"/>
    </location>
    <ligand>
        <name>ATP</name>
        <dbReference type="ChEBI" id="CHEBI:30616"/>
        <label>2</label>
    </ligand>
</feature>
<feature type="binding site" evidence="14">
    <location>
        <position position="838"/>
    </location>
    <ligand>
        <name>Mg(2+)</name>
        <dbReference type="ChEBI" id="CHEBI:18420"/>
        <label>3</label>
    </ligand>
</feature>
<dbReference type="PANTHER" id="PTHR11405">
    <property type="entry name" value="CARBAMOYLTRANSFERASE FAMILY MEMBER"/>
    <property type="match status" value="1"/>
</dbReference>
<comment type="similarity">
    <text evidence="2 14">Belongs to the CarB family.</text>
</comment>
<feature type="binding site" evidence="14">
    <location>
        <position position="783"/>
    </location>
    <ligand>
        <name>ATP</name>
        <dbReference type="ChEBI" id="CHEBI:30616"/>
        <label>2</label>
    </ligand>
</feature>
<dbReference type="Proteomes" id="UP001156498">
    <property type="component" value="Chromosome"/>
</dbReference>
<dbReference type="InterPro" id="IPR005480">
    <property type="entry name" value="CPSase_lsu_oligo"/>
</dbReference>
<dbReference type="SMART" id="SM00851">
    <property type="entry name" value="MGS"/>
    <property type="match status" value="1"/>
</dbReference>
<keyword evidence="5 14" id="KW-0028">Amino-acid biosynthesis</keyword>
<dbReference type="PROSITE" id="PS51855">
    <property type="entry name" value="MGS"/>
    <property type="match status" value="1"/>
</dbReference>
<keyword evidence="7 14" id="KW-0677">Repeat</keyword>
<feature type="binding site" evidence="14">
    <location>
        <position position="838"/>
    </location>
    <ligand>
        <name>Mn(2+)</name>
        <dbReference type="ChEBI" id="CHEBI:29035"/>
        <label>4</label>
    </ligand>
</feature>
<feature type="binding site" evidence="14">
    <location>
        <position position="840"/>
    </location>
    <ligand>
        <name>Mn(2+)</name>
        <dbReference type="ChEBI" id="CHEBI:29035"/>
        <label>4</label>
    </ligand>
</feature>
<dbReference type="RefSeq" id="WP_267948912.1">
    <property type="nucleotide sequence ID" value="NZ_CP113264.1"/>
</dbReference>
<accession>A0ABY6YSR1</accession>
<dbReference type="InterPro" id="IPR013815">
    <property type="entry name" value="ATP_grasp_subdomain_1"/>
</dbReference>
<dbReference type="InterPro" id="IPR011761">
    <property type="entry name" value="ATP-grasp"/>
</dbReference>
<dbReference type="InterPro" id="IPR036914">
    <property type="entry name" value="MGS-like_dom_sf"/>
</dbReference>
<feature type="binding site" evidence="14">
    <location>
        <position position="840"/>
    </location>
    <ligand>
        <name>Mg(2+)</name>
        <dbReference type="ChEBI" id="CHEBI:18420"/>
        <label>4</label>
    </ligand>
</feature>
<dbReference type="Gene3D" id="1.10.1030.10">
    <property type="entry name" value="Carbamoyl-phosphate synthetase, large subunit oligomerisation domain"/>
    <property type="match status" value="1"/>
</dbReference>
<evidence type="ECO:0000313" key="18">
    <source>
        <dbReference type="Proteomes" id="UP001156498"/>
    </source>
</evidence>
<feature type="binding site" evidence="14">
    <location>
        <position position="301"/>
    </location>
    <ligand>
        <name>Mn(2+)</name>
        <dbReference type="ChEBI" id="CHEBI:29035"/>
        <label>2</label>
    </ligand>
</feature>
<feature type="binding site" evidence="14">
    <location>
        <position position="285"/>
    </location>
    <ligand>
        <name>Mg(2+)</name>
        <dbReference type="ChEBI" id="CHEBI:18420"/>
        <label>1</label>
    </ligand>
</feature>
<dbReference type="HAMAP" id="MF_01210_B">
    <property type="entry name" value="CPSase_L_chain_B"/>
    <property type="match status" value="1"/>
</dbReference>
<dbReference type="NCBIfam" id="NF003671">
    <property type="entry name" value="PRK05294.1"/>
    <property type="match status" value="1"/>
</dbReference>
<evidence type="ECO:0000256" key="14">
    <source>
        <dbReference type="HAMAP-Rule" id="MF_01210"/>
    </source>
</evidence>
<keyword evidence="12" id="KW-0464">Manganese</keyword>
<feature type="binding site" evidence="14">
    <location>
        <position position="826"/>
    </location>
    <ligand>
        <name>Mg(2+)</name>
        <dbReference type="ChEBI" id="CHEBI:18420"/>
        <label>3</label>
    </ligand>
</feature>
<dbReference type="PRINTS" id="PR00098">
    <property type="entry name" value="CPSASE"/>
</dbReference>
<protein>
    <recommendedName>
        <fullName evidence="14">Carbamoyl phosphate synthase large chain</fullName>
        <ecNumber evidence="14">6.3.4.16</ecNumber>
        <ecNumber evidence="14">6.3.5.5</ecNumber>
    </recommendedName>
    <alternativeName>
        <fullName evidence="14">Carbamoyl phosphate synthetase ammonia chain</fullName>
    </alternativeName>
</protein>
<feature type="binding site" evidence="14">
    <location>
        <position position="826"/>
    </location>
    <ligand>
        <name>ATP</name>
        <dbReference type="ChEBI" id="CHEBI:30616"/>
        <label>2</label>
    </ligand>
</feature>
<evidence type="ECO:0000256" key="8">
    <source>
        <dbReference type="ARBA" id="ARBA00022741"/>
    </source>
</evidence>
<dbReference type="InterPro" id="IPR016185">
    <property type="entry name" value="PreATP-grasp_dom_sf"/>
</dbReference>
<feature type="binding site" evidence="14">
    <location>
        <position position="175"/>
    </location>
    <ligand>
        <name>ATP</name>
        <dbReference type="ChEBI" id="CHEBI:30616"/>
        <label>1</label>
    </ligand>
</feature>
<organism evidence="17 18">
    <name type="scientific">Streptomonospora nanhaiensis</name>
    <dbReference type="NCBI Taxonomy" id="1323731"/>
    <lineage>
        <taxon>Bacteria</taxon>
        <taxon>Bacillati</taxon>
        <taxon>Actinomycetota</taxon>
        <taxon>Actinomycetes</taxon>
        <taxon>Streptosporangiales</taxon>
        <taxon>Nocardiopsidaceae</taxon>
        <taxon>Streptomonospora</taxon>
    </lineage>
</organism>
<evidence type="ECO:0000256" key="3">
    <source>
        <dbReference type="ARBA" id="ARBA00022571"/>
    </source>
</evidence>
<comment type="cofactor">
    <cofactor evidence="14">
        <name>Mg(2+)</name>
        <dbReference type="ChEBI" id="CHEBI:18420"/>
    </cofactor>
    <cofactor evidence="14">
        <name>Mn(2+)</name>
        <dbReference type="ChEBI" id="CHEBI:29035"/>
    </cofactor>
    <text evidence="14">Binds 4 Mg(2+) or Mn(2+) ions per subunit.</text>
</comment>
<feature type="binding site" evidence="14">
    <location>
        <position position="299"/>
    </location>
    <ligand>
        <name>Mn(2+)</name>
        <dbReference type="ChEBI" id="CHEBI:29035"/>
        <label>2</label>
    </ligand>
</feature>
<feature type="binding site" evidence="14">
    <location>
        <position position="129"/>
    </location>
    <ligand>
        <name>ATP</name>
        <dbReference type="ChEBI" id="CHEBI:30616"/>
        <label>1</label>
    </ligand>
</feature>
<feature type="binding site" evidence="14">
    <location>
        <position position="169"/>
    </location>
    <ligand>
        <name>ATP</name>
        <dbReference type="ChEBI" id="CHEBI:30616"/>
        <label>1</label>
    </ligand>
</feature>
<feature type="binding site" evidence="14">
    <location>
        <position position="210"/>
    </location>
    <ligand>
        <name>ATP</name>
        <dbReference type="ChEBI" id="CHEBI:30616"/>
        <label>1</label>
    </ligand>
</feature>
<dbReference type="Pfam" id="PF02787">
    <property type="entry name" value="CPSase_L_D3"/>
    <property type="match status" value="1"/>
</dbReference>
<evidence type="ECO:0000256" key="12">
    <source>
        <dbReference type="ARBA" id="ARBA00023211"/>
    </source>
</evidence>
<comment type="domain">
    <text evidence="14">The large subunit is composed of 2 ATP-grasp domains that are involved in binding the 2 ATP molecules needed for carbamoyl phosphate synthesis. The N-terminal ATP-grasp domain (referred to as the carboxyphosphate synthetic component) catalyzes the ATP-dependent phosphorylation of hydrogencarbonate to carboxyphosphate and the subsequent nucleophilic attack by ammonia to form a carbamate intermediate. The C-terminal ATP-grasp domain (referred to as the carbamoyl phosphate synthetic component) then catalyzes the phosphorylation of carbamate with the second ATP to form the end product carbamoyl phosphate. The reactive and unstable enzyme intermediates are sequentially channeled from one active site to the next through the interior of the protein over a distance of at least 96 A.</text>
</comment>
<feature type="domain" description="ATP-grasp" evidence="15">
    <location>
        <begin position="133"/>
        <end position="328"/>
    </location>
</feature>
<dbReference type="PANTHER" id="PTHR11405:SF53">
    <property type="entry name" value="CARBAMOYL-PHOSPHATE SYNTHASE [AMMONIA], MITOCHONDRIAL"/>
    <property type="match status" value="1"/>
</dbReference>
<dbReference type="SUPFAM" id="SSF52335">
    <property type="entry name" value="Methylglyoxal synthase-like"/>
    <property type="match status" value="1"/>
</dbReference>
<feature type="domain" description="MGS-like" evidence="16">
    <location>
        <begin position="949"/>
        <end position="1098"/>
    </location>
</feature>
<keyword evidence="9 14" id="KW-0067">ATP-binding</keyword>
<dbReference type="InterPro" id="IPR011607">
    <property type="entry name" value="MGS-like_dom"/>
</dbReference>
<gene>
    <name evidence="14 17" type="primary">carB</name>
    <name evidence="17" type="ORF">OUQ99_08690</name>
</gene>
<comment type="pathway">
    <text evidence="14">Pyrimidine metabolism; UMP biosynthesis via de novo pathway; (S)-dihydroorotate from bicarbonate: step 1/3.</text>
</comment>
<feature type="binding site" evidence="14">
    <location>
        <position position="299"/>
    </location>
    <ligand>
        <name>Mg(2+)</name>
        <dbReference type="ChEBI" id="CHEBI:18420"/>
        <label>2</label>
    </ligand>
</feature>
<feature type="binding site" evidence="14">
    <location>
        <position position="243"/>
    </location>
    <ligand>
        <name>ATP</name>
        <dbReference type="ChEBI" id="CHEBI:30616"/>
        <label>1</label>
    </ligand>
</feature>
<reference evidence="17 18" key="1">
    <citation type="journal article" date="2013" name="Int. J. Syst. Evol. Microbiol.">
        <title>Description of Streptomonospora sediminis sp. nov. and Streptomonospora nanhaiensis sp. nov., and reclassification of Nocardiopsis arabia Hozzein &amp; Goodfellow 2008 as Streptomonospora arabica comb. nov. and emended description of the genus Streptomonospora.</title>
        <authorList>
            <person name="Zhang D.F."/>
            <person name="Pan H.Q."/>
            <person name="He J."/>
            <person name="Zhang X.M."/>
            <person name="Zhang Y.G."/>
            <person name="Klenk H.P."/>
            <person name="Hu J.C."/>
            <person name="Li W.J."/>
        </authorList>
    </citation>
    <scope>NUCLEOTIDE SEQUENCE [LARGE SCALE GENOMIC DNA]</scope>
    <source>
        <strain evidence="17 18">12A09</strain>
    </source>
</reference>
<keyword evidence="3 14" id="KW-0055">Arginine biosynthesis</keyword>
<feature type="binding site" evidence="14">
    <location>
        <position position="838"/>
    </location>
    <ligand>
        <name>Mg(2+)</name>
        <dbReference type="ChEBI" id="CHEBI:18420"/>
        <label>4</label>
    </ligand>
</feature>
<comment type="subunit">
    <text evidence="14">Composed of two chains; the small (or glutamine) chain promotes the hydrolysis of glutamine to ammonia, which is used by the large (or ammonia) chain to synthesize carbamoyl phosphate. Tetramer of heterodimers (alpha,beta)4.</text>
</comment>
<dbReference type="PROSITE" id="PS00866">
    <property type="entry name" value="CPSASE_1"/>
    <property type="match status" value="2"/>
</dbReference>
<name>A0ABY6YSR1_9ACTN</name>
<keyword evidence="6" id="KW-0479">Metal-binding</keyword>
<dbReference type="Pfam" id="PF02786">
    <property type="entry name" value="CPSase_L_D2"/>
    <property type="match status" value="2"/>
</dbReference>
<feature type="binding site" evidence="14">
    <location>
        <position position="215"/>
    </location>
    <ligand>
        <name>ATP</name>
        <dbReference type="ChEBI" id="CHEBI:30616"/>
        <label>1</label>
    </ligand>
</feature>
<dbReference type="CDD" id="cd01424">
    <property type="entry name" value="MGS_CPS_II"/>
    <property type="match status" value="1"/>
</dbReference>
<keyword evidence="8 14" id="KW-0547">Nucleotide-binding</keyword>
<dbReference type="SUPFAM" id="SSF52440">
    <property type="entry name" value="PreATP-grasp domain"/>
    <property type="match status" value="2"/>
</dbReference>
<dbReference type="SUPFAM" id="SSF48108">
    <property type="entry name" value="Carbamoyl phosphate synthetase, large subunit connection domain"/>
    <property type="match status" value="1"/>
</dbReference>
<dbReference type="EC" id="6.3.4.16" evidence="14"/>
<feature type="binding site" evidence="14">
    <location>
        <position position="753"/>
    </location>
    <ligand>
        <name>ATP</name>
        <dbReference type="ChEBI" id="CHEBI:30616"/>
        <label>2</label>
    </ligand>
</feature>
<keyword evidence="10" id="KW-0460">Magnesium</keyword>
<feature type="binding site" evidence="14">
    <location>
        <position position="299"/>
    </location>
    <ligand>
        <name>Mg(2+)</name>
        <dbReference type="ChEBI" id="CHEBI:18420"/>
        <label>1</label>
    </ligand>
</feature>
<feature type="binding site" evidence="14">
    <location>
        <position position="758"/>
    </location>
    <ligand>
        <name>ATP</name>
        <dbReference type="ChEBI" id="CHEBI:30616"/>
        <label>2</label>
    </ligand>
</feature>
<feature type="binding site" evidence="14">
    <location>
        <position position="241"/>
    </location>
    <ligand>
        <name>ATP</name>
        <dbReference type="ChEBI" id="CHEBI:30616"/>
        <label>1</label>
    </ligand>
</feature>
<evidence type="ECO:0000256" key="11">
    <source>
        <dbReference type="ARBA" id="ARBA00022975"/>
    </source>
</evidence>
<dbReference type="NCBIfam" id="NF009455">
    <property type="entry name" value="PRK12815.1"/>
    <property type="match status" value="1"/>
</dbReference>
<dbReference type="InterPro" id="IPR005479">
    <property type="entry name" value="CPAse_ATP-bd"/>
</dbReference>
<feature type="binding site" evidence="14">
    <location>
        <position position="838"/>
    </location>
    <ligand>
        <name>ATP</name>
        <dbReference type="ChEBI" id="CHEBI:30616"/>
        <label>2</label>
    </ligand>
</feature>
<dbReference type="InterPro" id="IPR033937">
    <property type="entry name" value="MGS_CPS_CarB"/>
</dbReference>
<feature type="binding site" evidence="14">
    <location>
        <position position="826"/>
    </location>
    <ligand>
        <name>Mn(2+)</name>
        <dbReference type="ChEBI" id="CHEBI:29035"/>
        <label>3</label>
    </ligand>
</feature>
<dbReference type="Gene3D" id="3.40.50.1380">
    <property type="entry name" value="Methylglyoxal synthase-like domain"/>
    <property type="match status" value="1"/>
</dbReference>
<dbReference type="SUPFAM" id="SSF56059">
    <property type="entry name" value="Glutathione synthetase ATP-binding domain-like"/>
    <property type="match status" value="2"/>
</dbReference>
<feature type="binding site" evidence="14">
    <location>
        <position position="285"/>
    </location>
    <ligand>
        <name>ATP</name>
        <dbReference type="ChEBI" id="CHEBI:30616"/>
        <label>1</label>
    </ligand>
</feature>
<feature type="binding site" evidence="14">
    <location>
        <position position="299"/>
    </location>
    <ligand>
        <name>Mn(2+)</name>
        <dbReference type="ChEBI" id="CHEBI:29035"/>
        <label>1</label>
    </ligand>
</feature>
<proteinExistence type="inferred from homology"/>
<evidence type="ECO:0000256" key="10">
    <source>
        <dbReference type="ARBA" id="ARBA00022842"/>
    </source>
</evidence>
<evidence type="ECO:0000256" key="13">
    <source>
        <dbReference type="ARBA" id="ARBA00047359"/>
    </source>
</evidence>
<sequence length="1100" mass="117777">MPRRSDLSSVLVVGSGPIVIGQAAEFDYSGTQACRVLRAEGLRVILVNSNPATIMTDPEIADATYVEPITTEMIEKIIAKERPDALLPTLGGQTALNAAVSLHEAGILDKYGVELIGANIDAIQSGEDRESFKRIVERIGGESARSRICHTLQECLDAAEALNYPVVVRPSFTMGGAGSGFAHNETELRRIAGQGLALSPTTEVLLEESILGWKEYELELMRDTNDNVVVVCSIENLDPMGVHTGDSITVAPAMTLTDREYQELRDLGIAVIREVGVDTGGCNIQFAVHPTTGRVIVIEMNPRVSRSSALASKATGFPIAKIAAKLAVGYTLDEIPNDITKETPASFEPTLDYVVVKVPRFAFEKFPGADPTLTTTMKSVGEAMAIGRSFPEALQKAMRSLEKAGVGLTWAGSPGDKDELLRRAAVPTEHRLRQVQQAFRAGATVEELHESTRIDPWFLDQMLRLEEAARVLAEAPKLDADLLREVKGLGFSDLQIGEITGRSEDVVRELRHALGIHPVYLTVDTCAAEFAARTPYLYSSYDEETEVPDGDKPKIIILGSGPNRIGQGVEFDYSCVHASFALSEAGYETVMVNCNPETVSTDYDTSDRLYFEPLTLEDVLEVVRAEQLSGTVAGVIVQLGGQTPLGLARRLKENGVPIIGTSPEAIDLAEDRGEFGKVLAEAGLPAPKYGTAYSFAEAKAAADEIGYPVMVRPSYVLGGRGMEIVYSETMLADYIERNAQVSPEHPVLIDRFLDDAIEIDVDAIYDGTDLYLGGVMEHIEEAGIHSGDSACTLPSITLGQEDIERIRYSTEAIARGTGVRGLINVQYALASGVLNVLEANPRASRTVPFVSKATAVPLAKAAARVMAGTSIADLRAEGMLPATGDGGDLPADAPVSVKEAVLPFNRFIDKEGEGVDTILGPEMRSTGEVMGLDVEFGAAYAKSQLAVNGSLPTRGKVFVSVANRDKRSMIFPVKRLADLGFDILATEGTAVVLRRNGVRATVVRKHSAGPGPNGERTIVQLIHEGGVDLIVNTPFGSAGQAGPRLDGYEIRTAAVVRGVPSVTTVQGLAAAVQAIEARVRGDVGVRSLQEHARALNAGRE</sequence>
<feature type="binding site" evidence="14">
    <location>
        <position position="786"/>
    </location>
    <ligand>
        <name>ATP</name>
        <dbReference type="ChEBI" id="CHEBI:30616"/>
        <label>2</label>
    </ligand>
</feature>
<evidence type="ECO:0000256" key="5">
    <source>
        <dbReference type="ARBA" id="ARBA00022605"/>
    </source>
</evidence>
<comment type="pathway">
    <text evidence="1 14">Amino-acid biosynthesis; L-arginine biosynthesis; carbamoyl phosphate from bicarbonate: step 1/1.</text>
</comment>
<comment type="function">
    <text evidence="14">Large subunit of the glutamine-dependent carbamoyl phosphate synthetase (CPSase). CPSase catalyzes the formation of carbamoyl phosphate from the ammonia moiety of glutamine, carbonate, and phosphate donated by ATP, constituting the first step of 2 biosynthetic pathways, one leading to arginine and/or urea and the other to pyrimidine nucleotides. The large subunit (synthetase) binds the substrates ammonia (free or transferred from glutamine from the small subunit), hydrogencarbonate and ATP and carries out an ATP-coupled ligase reaction, activating hydrogencarbonate by forming carboxy phosphate which reacts with ammonia to form carbamoyl phosphate.</text>
</comment>
<dbReference type="InterPro" id="IPR005483">
    <property type="entry name" value="CPSase_dom"/>
</dbReference>
<dbReference type="InterPro" id="IPR006275">
    <property type="entry name" value="CPSase_lsu"/>
</dbReference>
<feature type="binding site" evidence="14">
    <location>
        <position position="838"/>
    </location>
    <ligand>
        <name>Mn(2+)</name>
        <dbReference type="ChEBI" id="CHEBI:29035"/>
        <label>3</label>
    </ligand>
</feature>
<dbReference type="InterPro" id="IPR058047">
    <property type="entry name" value="CPSase_preATP-grasp"/>
</dbReference>